<evidence type="ECO:0000256" key="1">
    <source>
        <dbReference type="SAM" id="MobiDB-lite"/>
    </source>
</evidence>
<dbReference type="SUPFAM" id="SSF51445">
    <property type="entry name" value="(Trans)glycosidases"/>
    <property type="match status" value="1"/>
</dbReference>
<sequence>MGKTVGRGIPINEVAVKGCKTIKIICASLLAVLLLASGSAAAYSGMVVDALTYKPIPGAFVTLGDSVVRTARDGRFQISGQGTMLGLRAYGYRRLEVPVGDLKEDETLSLAPFKPKALYLSSYGAANTRLRESALDIIGKTDLNAVVIDVKSDRGMIAYKTDIPLATEIGAEKIITIKHIKRLMDDLHKEGIYTIARIVVFKDNVLALARPDLAVRTASGAIWRDREGLAWTDPFSRQVWDYNIDLAVAAARDGFDEIQFDYVRFPDAKGLVFSRSSTQETRVSAISGFLADARKRLIPYNVFLSADIFGYVIWNRNDTGIGQNLEEMARQVDYISPMLYPSGFQYGIPGYPNPVLHPHQIVYRSLRKAEERTGLPAVRFRPWLQAFRDYAFGGKPFGSKEIAAQIDAAQTFGSDGWMLWNPRNVYTTAGLPPKSGLVTTIREGHRSSPGGVRTGTAHPLLGAARRRGKLSQRAPIEALPGQRPPPTG</sequence>
<dbReference type="EMBL" id="CP002985">
    <property type="protein sequence ID" value="AEM47392.1"/>
    <property type="molecule type" value="Genomic_DNA"/>
</dbReference>
<gene>
    <name evidence="4" type="ORF">Acife_1236</name>
</gene>
<keyword evidence="2" id="KW-0732">Signal</keyword>
<feature type="chain" id="PRO_5003401781" evidence="2">
    <location>
        <begin position="43"/>
        <end position="488"/>
    </location>
</feature>
<accession>G0JPR7</accession>
<proteinExistence type="predicted"/>
<evidence type="ECO:0000313" key="5">
    <source>
        <dbReference type="Proteomes" id="UP000009220"/>
    </source>
</evidence>
<name>G0JPR7_9PROT</name>
<reference evidence="4 5" key="1">
    <citation type="journal article" date="2011" name="J. Bacteriol.">
        <title>Draft genome of the psychrotolerant acidophile Acidithiobacillus ferrivorans SS3.</title>
        <authorList>
            <person name="Liljeqvist M."/>
            <person name="Valdes J."/>
            <person name="Holmes D.S."/>
            <person name="Dopson M."/>
        </authorList>
    </citation>
    <scope>NUCLEOTIDE SEQUENCE [LARGE SCALE GENOMIC DNA]</scope>
    <source>
        <strain evidence="4 5">SS3</strain>
    </source>
</reference>
<dbReference type="InterPro" id="IPR025275">
    <property type="entry name" value="DUF4015"/>
</dbReference>
<dbReference type="KEGG" id="afi:Acife_1236"/>
<evidence type="ECO:0000256" key="2">
    <source>
        <dbReference type="SAM" id="SignalP"/>
    </source>
</evidence>
<evidence type="ECO:0000259" key="3">
    <source>
        <dbReference type="Pfam" id="PF13200"/>
    </source>
</evidence>
<dbReference type="STRING" id="743299.Acife_1236"/>
<dbReference type="InterPro" id="IPR017853">
    <property type="entry name" value="GH"/>
</dbReference>
<dbReference type="Gene3D" id="3.20.20.80">
    <property type="entry name" value="Glycosidases"/>
    <property type="match status" value="1"/>
</dbReference>
<dbReference type="Proteomes" id="UP000009220">
    <property type="component" value="Chromosome"/>
</dbReference>
<protein>
    <submittedName>
        <fullName evidence="4">GTP-binding protein</fullName>
    </submittedName>
</protein>
<evidence type="ECO:0000313" key="4">
    <source>
        <dbReference type="EMBL" id="AEM47392.1"/>
    </source>
</evidence>
<dbReference type="eggNOG" id="COG1306">
    <property type="taxonomic scope" value="Bacteria"/>
</dbReference>
<organism evidence="4 5">
    <name type="scientific">Acidithiobacillus ferrivorans SS3</name>
    <dbReference type="NCBI Taxonomy" id="743299"/>
    <lineage>
        <taxon>Bacteria</taxon>
        <taxon>Pseudomonadati</taxon>
        <taxon>Pseudomonadota</taxon>
        <taxon>Acidithiobacillia</taxon>
        <taxon>Acidithiobacillales</taxon>
        <taxon>Acidithiobacillaceae</taxon>
        <taxon>Acidithiobacillus</taxon>
    </lineage>
</organism>
<feature type="region of interest" description="Disordered" evidence="1">
    <location>
        <begin position="443"/>
        <end position="488"/>
    </location>
</feature>
<dbReference type="HOGENOM" id="CLU_030168_2_0_6"/>
<dbReference type="Pfam" id="PF13200">
    <property type="entry name" value="DUF4015"/>
    <property type="match status" value="1"/>
</dbReference>
<feature type="domain" description="DUF4015" evidence="3">
    <location>
        <begin position="117"/>
        <end position="426"/>
    </location>
</feature>
<dbReference type="AlphaFoldDB" id="G0JPR7"/>
<feature type="signal peptide" evidence="2">
    <location>
        <begin position="1"/>
        <end position="42"/>
    </location>
</feature>